<dbReference type="RefSeq" id="WP_058699105.1">
    <property type="nucleotide sequence ID" value="NZ_CP013690.1"/>
</dbReference>
<proteinExistence type="predicted"/>
<name>A0AAI8C242_9FLAO</name>
<evidence type="ECO:0000313" key="2">
    <source>
        <dbReference type="Proteomes" id="UP000069030"/>
    </source>
</evidence>
<accession>A0AAI8C242</accession>
<dbReference type="AlphaFoldDB" id="A0AAI8C242"/>
<reference evidence="1 2" key="1">
    <citation type="journal article" date="2016" name="J. Zhejiang Univ. Sci. B">
        <title>Antibiotic resistance mechanisms of Myroides sp.</title>
        <authorList>
            <person name="Hu S."/>
            <person name="Yuan S."/>
            <person name="Qu H."/>
            <person name="Jiang T."/>
            <person name="Zhou Y."/>
            <person name="Wang M."/>
            <person name="Ming D."/>
        </authorList>
    </citation>
    <scope>NUCLEOTIDE SEQUENCE [LARGE SCALE GENOMIC DNA]</scope>
    <source>
        <strain evidence="1 2">PR63039</strain>
    </source>
</reference>
<organism evidence="1 2">
    <name type="scientific">Myroides odoratimimus</name>
    <dbReference type="NCBI Taxonomy" id="76832"/>
    <lineage>
        <taxon>Bacteria</taxon>
        <taxon>Pseudomonadati</taxon>
        <taxon>Bacteroidota</taxon>
        <taxon>Flavobacteriia</taxon>
        <taxon>Flavobacteriales</taxon>
        <taxon>Flavobacteriaceae</taxon>
        <taxon>Myroides</taxon>
    </lineage>
</organism>
<evidence type="ECO:0000313" key="1">
    <source>
        <dbReference type="EMBL" id="ALU25248.1"/>
    </source>
</evidence>
<sequence>MAKIRKNIELKTDELLDLICDIYRLEKKSVKMVFSKGPGKENSPIFSIEEIDSIHIKGEDKPKPIPPVLK</sequence>
<gene>
    <name evidence="1" type="ORF">AS202_03345</name>
</gene>
<dbReference type="Proteomes" id="UP000069030">
    <property type="component" value="Chromosome"/>
</dbReference>
<protein>
    <submittedName>
        <fullName evidence="1">Uncharacterized protein</fullName>
    </submittedName>
</protein>
<dbReference type="EMBL" id="CP013690">
    <property type="protein sequence ID" value="ALU25248.1"/>
    <property type="molecule type" value="Genomic_DNA"/>
</dbReference>
<dbReference type="KEGG" id="mod:AS202_03345"/>